<protein>
    <submittedName>
        <fullName evidence="1">Uncharacterized protein</fullName>
    </submittedName>
</protein>
<dbReference type="AlphaFoldDB" id="A0A6N9TG94"/>
<organism evidence="1 2">
    <name type="scientific">Jiella pacifica</name>
    <dbReference type="NCBI Taxonomy" id="2696469"/>
    <lineage>
        <taxon>Bacteria</taxon>
        <taxon>Pseudomonadati</taxon>
        <taxon>Pseudomonadota</taxon>
        <taxon>Alphaproteobacteria</taxon>
        <taxon>Hyphomicrobiales</taxon>
        <taxon>Aurantimonadaceae</taxon>
        <taxon>Jiella</taxon>
    </lineage>
</organism>
<dbReference type="Proteomes" id="UP000469011">
    <property type="component" value="Unassembled WGS sequence"/>
</dbReference>
<comment type="caution">
    <text evidence="1">The sequence shown here is derived from an EMBL/GenBank/DDBJ whole genome shotgun (WGS) entry which is preliminary data.</text>
</comment>
<gene>
    <name evidence="1" type="ORF">GTK09_26100</name>
</gene>
<sequence length="624" mass="70789">MTHQRGAARLADARLRAHFPHIETTIYEISKFEHIVFVSEDQLNAASFSKDFENKIVMAGSDVKLSNERPARGKPIAQVGEDEWGSARDITVISLFDIMTEIESCFPDFPILTGSSFNEDGSKNFYYNSSTHHSREFEVEIYINSVVDFRRCHLVPKIGGESQPTPEKTIDFLPVSIRQQRNRLPKFVIDADQFWFQNVGLIASGQHVDNLSRPRNDEDTKVYIDASMPSVELRQLLLLFDKIYMQPPMEDGAINLKNFLAANKITSDEFMQLVASNRVALAFSQPEERSDYAFVEEIYQLNPLSIISRRELAALILNDTAQIEREYILCRPEMGPSVRQFIKDYTESGGDGEAVARNLLYPRYAKRNWVSWFENRGALGVEPTGLGGQFSEAVERIQNKDVRIESYLFGQNIQIAQSLGAIYIPHTPHDSYVGSWIEPTRLMADKLSFYRNFNTKLAASWAECERGKIERTSVIPAIPLFDFDDTVIPLSEIIDVTKRPSLRRKGLTLVSRLAELPSDIRQEEIIRLRKEQRKRLGLTRVLSRTHGWISIGCDVSLFALGASLPPFFSGASMVAAVAKRLLENEQVDRIVDHFVSDLNMQLGRNEEVDFLAKTSGVAKLADHQ</sequence>
<evidence type="ECO:0000313" key="2">
    <source>
        <dbReference type="Proteomes" id="UP000469011"/>
    </source>
</evidence>
<reference evidence="1 2" key="1">
    <citation type="submission" date="2020-01" db="EMBL/GenBank/DDBJ databases">
        <title>Jiella pacifica sp. nov.</title>
        <authorList>
            <person name="Xue Z."/>
            <person name="Zhu S."/>
            <person name="Chen J."/>
            <person name="Yang J."/>
        </authorList>
    </citation>
    <scope>NUCLEOTIDE SEQUENCE [LARGE SCALE GENOMIC DNA]</scope>
    <source>
        <strain evidence="1 2">40Bstr34</strain>
    </source>
</reference>
<dbReference type="EMBL" id="JAAAMG010000042">
    <property type="protein sequence ID" value="NDW07878.1"/>
    <property type="molecule type" value="Genomic_DNA"/>
</dbReference>
<proteinExistence type="predicted"/>
<name>A0A6N9TG94_9HYPH</name>
<keyword evidence="2" id="KW-1185">Reference proteome</keyword>
<dbReference type="RefSeq" id="WP_163466328.1">
    <property type="nucleotide sequence ID" value="NZ_JAAAMG010000042.1"/>
</dbReference>
<evidence type="ECO:0000313" key="1">
    <source>
        <dbReference type="EMBL" id="NDW07878.1"/>
    </source>
</evidence>
<accession>A0A6N9TG94</accession>